<accession>A0AAP4B7Y2</accession>
<gene>
    <name evidence="1" type="ORF">QJ036_02060</name>
</gene>
<comment type="caution">
    <text evidence="1">The sequence shown here is derived from an EMBL/GenBank/DDBJ whole genome shotgun (WGS) entry which is preliminary data.</text>
</comment>
<name>A0AAP4B7Y2_9FIRM</name>
<evidence type="ECO:0000313" key="2">
    <source>
        <dbReference type="Proteomes" id="UP001300383"/>
    </source>
</evidence>
<dbReference type="Gene3D" id="1.10.3210.10">
    <property type="entry name" value="Hypothetical protein af1432"/>
    <property type="match status" value="1"/>
</dbReference>
<dbReference type="Proteomes" id="UP001300383">
    <property type="component" value="Unassembled WGS sequence"/>
</dbReference>
<sequence length="284" mass="32824">MNYDPDQMSREEIQALANKIYPGRQPEAPKAEPLKPLRPVGLMYTPLTKHAMAICFDVHKNQYDKSGQPYVFHPFHLAEQMETEYEVCAALLHDVIEDSSLTLDELCRAGFPNEVVRAVQILTRDPYMHYLDYVTRVRRNPIARRVKLADLKHNSDLARLETVTEQDKRRVLKYRMAQAVLADDPYDPVLGHFRKRLPLSLDEPVYLSVFFSREGQILKYSLDLEYASDSHYEFNAAAGEMLRRKLSVNRTLPEALADRMPFSCIAVESLLCKNGIPFQAYHYD</sequence>
<keyword evidence="2" id="KW-1185">Reference proteome</keyword>
<organism evidence="1 2">
    <name type="scientific">Fusibacillus kribbianus</name>
    <dbReference type="NCBI Taxonomy" id="3044208"/>
    <lineage>
        <taxon>Bacteria</taxon>
        <taxon>Bacillati</taxon>
        <taxon>Bacillota</taxon>
        <taxon>Clostridia</taxon>
        <taxon>Lachnospirales</taxon>
        <taxon>Lachnospiraceae</taxon>
        <taxon>Fusibacillus</taxon>
    </lineage>
</organism>
<reference evidence="1 2" key="1">
    <citation type="submission" date="2023-05" db="EMBL/GenBank/DDBJ databases">
        <title>[ruminococcus] sp. nov., isolated from a pig farm feces dump.</title>
        <authorList>
            <person name="Chang Y.-H."/>
        </authorList>
    </citation>
    <scope>NUCLEOTIDE SEQUENCE [LARGE SCALE GENOMIC DNA]</scope>
    <source>
        <strain evidence="1 2">YH-rum2234</strain>
    </source>
</reference>
<dbReference type="EMBL" id="JASGBQ010000002">
    <property type="protein sequence ID" value="MDI9241265.1"/>
    <property type="molecule type" value="Genomic_DNA"/>
</dbReference>
<dbReference type="SUPFAM" id="SSF109604">
    <property type="entry name" value="HD-domain/PDEase-like"/>
    <property type="match status" value="1"/>
</dbReference>
<protein>
    <recommendedName>
        <fullName evidence="3">GTP pyrophosphokinase</fullName>
    </recommendedName>
</protein>
<dbReference type="RefSeq" id="WP_283229776.1">
    <property type="nucleotide sequence ID" value="NZ_JASGBQ010000002.1"/>
</dbReference>
<dbReference type="AlphaFoldDB" id="A0AAP4B7Y2"/>
<evidence type="ECO:0008006" key="3">
    <source>
        <dbReference type="Google" id="ProtNLM"/>
    </source>
</evidence>
<evidence type="ECO:0000313" key="1">
    <source>
        <dbReference type="EMBL" id="MDI9241265.1"/>
    </source>
</evidence>
<proteinExistence type="predicted"/>